<keyword evidence="3" id="KW-1185">Reference proteome</keyword>
<evidence type="ECO:0000256" key="1">
    <source>
        <dbReference type="SAM" id="MobiDB-lite"/>
    </source>
</evidence>
<feature type="compositionally biased region" description="Polar residues" evidence="1">
    <location>
        <begin position="68"/>
        <end position="79"/>
    </location>
</feature>
<dbReference type="Proteomes" id="UP000320762">
    <property type="component" value="Unassembled WGS sequence"/>
</dbReference>
<dbReference type="EMBL" id="VDMD01000002">
    <property type="protein sequence ID" value="TRM68683.1"/>
    <property type="molecule type" value="Genomic_DNA"/>
</dbReference>
<reference evidence="2 3" key="1">
    <citation type="journal article" date="2019" name="New Phytol.">
        <title>Comparative genomics reveals unique wood-decay strategies and fruiting body development in the Schizophyllaceae.</title>
        <authorList>
            <person name="Almasi E."/>
            <person name="Sahu N."/>
            <person name="Krizsan K."/>
            <person name="Balint B."/>
            <person name="Kovacs G.M."/>
            <person name="Kiss B."/>
            <person name="Cseklye J."/>
            <person name="Drula E."/>
            <person name="Henrissat B."/>
            <person name="Nagy I."/>
            <person name="Chovatia M."/>
            <person name="Adam C."/>
            <person name="LaButti K."/>
            <person name="Lipzen A."/>
            <person name="Riley R."/>
            <person name="Grigoriev I.V."/>
            <person name="Nagy L.G."/>
        </authorList>
    </citation>
    <scope>NUCLEOTIDE SEQUENCE [LARGE SCALE GENOMIC DNA]</scope>
    <source>
        <strain evidence="2 3">NL-1724</strain>
    </source>
</reference>
<comment type="caution">
    <text evidence="2">The sequence shown here is derived from an EMBL/GenBank/DDBJ whole genome shotgun (WGS) entry which is preliminary data.</text>
</comment>
<accession>A0A550CV70</accession>
<sequence>MPRRSAHATRSKEPQQQLRRSARIAGPASSSSAESVASAGKTAVAPTLNNETESVQMRKRKECDEDTQMGQPARNQSRSPLYDGSAMPGPSKRPRKTVRIAEQPDLPSNDGKRESAFELDTVRTLAFAKGADQKLLPIAKYDNDGNVYLHYPLLMTLCFLEKATDIFQRLVAHGQGVSAGSKKKPDMALTLAAFEKRLEDKLGIRPDAGLMEITRDNAKHYCLLVSCSDEARMLPRPVDRIAKFQEVLFTKQRPIVFAANRRHVSAFFVYMVPRIEHL</sequence>
<protein>
    <submittedName>
        <fullName evidence="2">Uncharacterized protein</fullName>
    </submittedName>
</protein>
<evidence type="ECO:0000313" key="3">
    <source>
        <dbReference type="Proteomes" id="UP000320762"/>
    </source>
</evidence>
<evidence type="ECO:0000313" key="2">
    <source>
        <dbReference type="EMBL" id="TRM68683.1"/>
    </source>
</evidence>
<proteinExistence type="predicted"/>
<organism evidence="2 3">
    <name type="scientific">Schizophyllum amplum</name>
    <dbReference type="NCBI Taxonomy" id="97359"/>
    <lineage>
        <taxon>Eukaryota</taxon>
        <taxon>Fungi</taxon>
        <taxon>Dikarya</taxon>
        <taxon>Basidiomycota</taxon>
        <taxon>Agaricomycotina</taxon>
        <taxon>Agaricomycetes</taxon>
        <taxon>Agaricomycetidae</taxon>
        <taxon>Agaricales</taxon>
        <taxon>Schizophyllaceae</taxon>
        <taxon>Schizophyllum</taxon>
    </lineage>
</organism>
<name>A0A550CV70_9AGAR</name>
<feature type="region of interest" description="Disordered" evidence="1">
    <location>
        <begin position="1"/>
        <end position="113"/>
    </location>
</feature>
<gene>
    <name evidence="2" type="ORF">BD626DRAFT_482468</name>
</gene>
<dbReference type="AlphaFoldDB" id="A0A550CV70"/>
<feature type="compositionally biased region" description="Low complexity" evidence="1">
    <location>
        <begin position="28"/>
        <end position="39"/>
    </location>
</feature>